<gene>
    <name evidence="1" type="ORF">SAMN04490194_2832</name>
</gene>
<accession>A0A1H5JWM5</accession>
<dbReference type="Proteomes" id="UP000198985">
    <property type="component" value="Unassembled WGS sequence"/>
</dbReference>
<sequence length="141" mass="16160">MYFELIFILHEGNAMPLVRIDIKKHQDPTHAKRVGQLVYAAMHSAIGVPENDNFQILAEHDEQHFIFDPQYLGIPRTDQLVVIQITLSEGRTVEQKKLLYKTIAESLNAELAVRLEDVFINLVEVKKENWSFGNGIAQYAL</sequence>
<evidence type="ECO:0000313" key="2">
    <source>
        <dbReference type="Proteomes" id="UP000198985"/>
    </source>
</evidence>
<dbReference type="PANTHER" id="PTHR38460:SF1">
    <property type="entry name" value="TAUTOMERASE YOLI-RELATED"/>
    <property type="match status" value="1"/>
</dbReference>
<dbReference type="SUPFAM" id="SSF55331">
    <property type="entry name" value="Tautomerase/MIF"/>
    <property type="match status" value="1"/>
</dbReference>
<evidence type="ECO:0000313" key="1">
    <source>
        <dbReference type="EMBL" id="SEE56677.1"/>
    </source>
</evidence>
<proteinExistence type="predicted"/>
<dbReference type="EMBL" id="FNTY01000002">
    <property type="protein sequence ID" value="SEE56677.1"/>
    <property type="molecule type" value="Genomic_DNA"/>
</dbReference>
<protein>
    <submittedName>
        <fullName evidence="1">Tautomerase enzyme</fullName>
    </submittedName>
</protein>
<dbReference type="PANTHER" id="PTHR38460">
    <property type="entry name" value="TAUTOMERASE YOLI-RELATED"/>
    <property type="match status" value="1"/>
</dbReference>
<dbReference type="InterPro" id="IPR014347">
    <property type="entry name" value="Tautomerase/MIF_sf"/>
</dbReference>
<dbReference type="AlphaFoldDB" id="A0A1H5JWM5"/>
<reference evidence="1 2" key="1">
    <citation type="submission" date="2016-10" db="EMBL/GenBank/DDBJ databases">
        <authorList>
            <person name="de Groot N.N."/>
        </authorList>
    </citation>
    <scope>NUCLEOTIDE SEQUENCE [LARGE SCALE GENOMIC DNA]</scope>
    <source>
        <strain evidence="1 2">BS3662</strain>
    </source>
</reference>
<organism evidence="1 2">
    <name type="scientific">Pseudomonas migulae</name>
    <dbReference type="NCBI Taxonomy" id="78543"/>
    <lineage>
        <taxon>Bacteria</taxon>
        <taxon>Pseudomonadati</taxon>
        <taxon>Pseudomonadota</taxon>
        <taxon>Gammaproteobacteria</taxon>
        <taxon>Pseudomonadales</taxon>
        <taxon>Pseudomonadaceae</taxon>
        <taxon>Pseudomonas</taxon>
    </lineage>
</organism>
<dbReference type="Pfam" id="PF14552">
    <property type="entry name" value="Tautomerase_2"/>
    <property type="match status" value="1"/>
</dbReference>
<dbReference type="Gene3D" id="3.30.429.10">
    <property type="entry name" value="Macrophage Migration Inhibitory Factor"/>
    <property type="match status" value="1"/>
</dbReference>
<name>A0A1H5JWM5_9PSED</name>
<dbReference type="InterPro" id="IPR037479">
    <property type="entry name" value="Tauto_MSAD"/>
</dbReference>